<keyword evidence="2" id="KW-1185">Reference proteome</keyword>
<sequence>MTFITSHGTFRRPILDLFAAPFRTRSRGLLDQRALSDHFKRDIGLLDGHASAGSIR</sequence>
<accession>A0ABV7MLV6</accession>
<reference evidence="2" key="1">
    <citation type="journal article" date="2019" name="Int. J. Syst. Evol. Microbiol.">
        <title>The Global Catalogue of Microorganisms (GCM) 10K type strain sequencing project: providing services to taxonomists for standard genome sequencing and annotation.</title>
        <authorList>
            <consortium name="The Broad Institute Genomics Platform"/>
            <consortium name="The Broad Institute Genome Sequencing Center for Infectious Disease"/>
            <person name="Wu L."/>
            <person name="Ma J."/>
        </authorList>
    </citation>
    <scope>NUCLEOTIDE SEQUENCE [LARGE SCALE GENOMIC DNA]</scope>
    <source>
        <strain evidence="2">ICMP 19515</strain>
    </source>
</reference>
<proteinExistence type="predicted"/>
<evidence type="ECO:0000313" key="1">
    <source>
        <dbReference type="EMBL" id="MFC3322872.1"/>
    </source>
</evidence>
<name>A0ABV7MLV6_9HYPH</name>
<gene>
    <name evidence="1" type="ORF">ACFOJ9_13920</name>
</gene>
<organism evidence="1 2">
    <name type="scientific">Mesorhizobium cantuariense</name>
    <dbReference type="NCBI Taxonomy" id="1300275"/>
    <lineage>
        <taxon>Bacteria</taxon>
        <taxon>Pseudomonadati</taxon>
        <taxon>Pseudomonadota</taxon>
        <taxon>Alphaproteobacteria</taxon>
        <taxon>Hyphomicrobiales</taxon>
        <taxon>Phyllobacteriaceae</taxon>
        <taxon>Mesorhizobium</taxon>
    </lineage>
</organism>
<dbReference type="Proteomes" id="UP001595648">
    <property type="component" value="Unassembled WGS sequence"/>
</dbReference>
<dbReference type="EMBL" id="JBHRVD010000001">
    <property type="protein sequence ID" value="MFC3322872.1"/>
    <property type="molecule type" value="Genomic_DNA"/>
</dbReference>
<comment type="caution">
    <text evidence="1">The sequence shown here is derived from an EMBL/GenBank/DDBJ whole genome shotgun (WGS) entry which is preliminary data.</text>
</comment>
<dbReference type="RefSeq" id="WP_378979387.1">
    <property type="nucleotide sequence ID" value="NZ_JBHRVD010000001.1"/>
</dbReference>
<evidence type="ECO:0000313" key="2">
    <source>
        <dbReference type="Proteomes" id="UP001595648"/>
    </source>
</evidence>
<protein>
    <submittedName>
        <fullName evidence="1">Uncharacterized protein</fullName>
    </submittedName>
</protein>